<feature type="region of interest" description="Disordered" evidence="1">
    <location>
        <begin position="67"/>
        <end position="100"/>
    </location>
</feature>
<organism evidence="2 3">
    <name type="scientific">Trachymyrmex septentrionalis</name>
    <dbReference type="NCBI Taxonomy" id="34720"/>
    <lineage>
        <taxon>Eukaryota</taxon>
        <taxon>Metazoa</taxon>
        <taxon>Ecdysozoa</taxon>
        <taxon>Arthropoda</taxon>
        <taxon>Hexapoda</taxon>
        <taxon>Insecta</taxon>
        <taxon>Pterygota</taxon>
        <taxon>Neoptera</taxon>
        <taxon>Endopterygota</taxon>
        <taxon>Hymenoptera</taxon>
        <taxon>Apocrita</taxon>
        <taxon>Aculeata</taxon>
        <taxon>Formicoidea</taxon>
        <taxon>Formicidae</taxon>
        <taxon>Myrmicinae</taxon>
        <taxon>Trachymyrmex</taxon>
    </lineage>
</organism>
<dbReference type="EMBL" id="KQ981430">
    <property type="protein sequence ID" value="KYN41692.1"/>
    <property type="molecule type" value="Genomic_DNA"/>
</dbReference>
<sequence>FPVAKVMYVRHKIYLTHELRALVGTAAAAAAAADTICTRIRCREIGSFILPGGAWNRDLGSPGSECADGIARMRKPEGLKRTPRSLMSRDRAFTPQESSS</sequence>
<proteinExistence type="predicted"/>
<evidence type="ECO:0000256" key="1">
    <source>
        <dbReference type="SAM" id="MobiDB-lite"/>
    </source>
</evidence>
<dbReference type="AlphaFoldDB" id="A0A195FN09"/>
<name>A0A195FN09_9HYME</name>
<feature type="non-terminal residue" evidence="2">
    <location>
        <position position="1"/>
    </location>
</feature>
<reference evidence="2 3" key="1">
    <citation type="submission" date="2016-03" db="EMBL/GenBank/DDBJ databases">
        <title>Trachymyrmex septentrionalis WGS genome.</title>
        <authorList>
            <person name="Nygaard S."/>
            <person name="Hu H."/>
            <person name="Boomsma J."/>
            <person name="Zhang G."/>
        </authorList>
    </citation>
    <scope>NUCLEOTIDE SEQUENCE [LARGE SCALE GENOMIC DNA]</scope>
    <source>
        <strain evidence="2">Tsep2-gDNA-1</strain>
        <tissue evidence="2">Whole body</tissue>
    </source>
</reference>
<protein>
    <submittedName>
        <fullName evidence="2">Uncharacterized protein</fullName>
    </submittedName>
</protein>
<dbReference type="Proteomes" id="UP000078541">
    <property type="component" value="Unassembled WGS sequence"/>
</dbReference>
<evidence type="ECO:0000313" key="3">
    <source>
        <dbReference type="Proteomes" id="UP000078541"/>
    </source>
</evidence>
<accession>A0A195FN09</accession>
<evidence type="ECO:0000313" key="2">
    <source>
        <dbReference type="EMBL" id="KYN41692.1"/>
    </source>
</evidence>
<keyword evidence="3" id="KW-1185">Reference proteome</keyword>
<gene>
    <name evidence="2" type="ORF">ALC56_03835</name>
</gene>